<evidence type="ECO:0000313" key="2">
    <source>
        <dbReference type="Proteomes" id="UP000887566"/>
    </source>
</evidence>
<keyword evidence="2" id="KW-1185">Reference proteome</keyword>
<evidence type="ECO:0000313" key="3">
    <source>
        <dbReference type="WBParaSite" id="PSAMB.scaffold4695size13826.g24954.t1"/>
    </source>
</evidence>
<proteinExistence type="predicted"/>
<name>A0A914WN84_9BILA</name>
<organism evidence="2 3">
    <name type="scientific">Plectus sambesii</name>
    <dbReference type="NCBI Taxonomy" id="2011161"/>
    <lineage>
        <taxon>Eukaryota</taxon>
        <taxon>Metazoa</taxon>
        <taxon>Ecdysozoa</taxon>
        <taxon>Nematoda</taxon>
        <taxon>Chromadorea</taxon>
        <taxon>Plectida</taxon>
        <taxon>Plectina</taxon>
        <taxon>Plectoidea</taxon>
        <taxon>Plectidae</taxon>
        <taxon>Plectus</taxon>
    </lineage>
</organism>
<sequence>MLLTLYIDDVPRFYERRCCRVTVMDEIVMSRQQLANRDHDAALYYILNPTEIRIVNEDHWQVESPRTDVEKEPYDVRRLQKSAHRIARYVHLLPPKILPVPHHGRGVNGDATRSTAGASPQAGPTKPRSVHHQPTQEVPCQGSSPPSGWPSQPPEVALTGLRPAFTPASVPRTPSLPHPMARDQQTERGDLISGPQAIFWTQT</sequence>
<protein>
    <submittedName>
        <fullName evidence="3">Uncharacterized protein</fullName>
    </submittedName>
</protein>
<dbReference type="AlphaFoldDB" id="A0A914WN84"/>
<dbReference type="WBParaSite" id="PSAMB.scaffold4695size13826.g24954.t1">
    <property type="protein sequence ID" value="PSAMB.scaffold4695size13826.g24954.t1"/>
    <property type="gene ID" value="PSAMB.scaffold4695size13826.g24954"/>
</dbReference>
<dbReference type="Proteomes" id="UP000887566">
    <property type="component" value="Unplaced"/>
</dbReference>
<accession>A0A914WN84</accession>
<feature type="compositionally biased region" description="Basic and acidic residues" evidence="1">
    <location>
        <begin position="180"/>
        <end position="190"/>
    </location>
</feature>
<reference evidence="3" key="1">
    <citation type="submission" date="2022-11" db="UniProtKB">
        <authorList>
            <consortium name="WormBaseParasite"/>
        </authorList>
    </citation>
    <scope>IDENTIFICATION</scope>
</reference>
<feature type="region of interest" description="Disordered" evidence="1">
    <location>
        <begin position="100"/>
        <end position="195"/>
    </location>
</feature>
<evidence type="ECO:0000256" key="1">
    <source>
        <dbReference type="SAM" id="MobiDB-lite"/>
    </source>
</evidence>